<evidence type="ECO:0000313" key="1">
    <source>
        <dbReference type="EMBL" id="KAJ8127883.1"/>
    </source>
</evidence>
<protein>
    <submittedName>
        <fullName evidence="1">Uncharacterized protein</fullName>
    </submittedName>
</protein>
<proteinExistence type="predicted"/>
<organism evidence="1 2">
    <name type="scientific">Lasiodiplodia mahajangana</name>
    <dbReference type="NCBI Taxonomy" id="1108764"/>
    <lineage>
        <taxon>Eukaryota</taxon>
        <taxon>Fungi</taxon>
        <taxon>Dikarya</taxon>
        <taxon>Ascomycota</taxon>
        <taxon>Pezizomycotina</taxon>
        <taxon>Dothideomycetes</taxon>
        <taxon>Dothideomycetes incertae sedis</taxon>
        <taxon>Botryosphaeriales</taxon>
        <taxon>Botryosphaeriaceae</taxon>
        <taxon>Lasiodiplodia</taxon>
    </lineage>
</organism>
<dbReference type="Proteomes" id="UP001153332">
    <property type="component" value="Unassembled WGS sequence"/>
</dbReference>
<keyword evidence="2" id="KW-1185">Reference proteome</keyword>
<reference evidence="1" key="1">
    <citation type="submission" date="2022-12" db="EMBL/GenBank/DDBJ databases">
        <title>Genome Sequence of Lasiodiplodia mahajangana.</title>
        <authorList>
            <person name="Buettner E."/>
        </authorList>
    </citation>
    <scope>NUCLEOTIDE SEQUENCE</scope>
    <source>
        <strain evidence="1">VT137</strain>
    </source>
</reference>
<dbReference type="EMBL" id="JAPUUL010001266">
    <property type="protein sequence ID" value="KAJ8127883.1"/>
    <property type="molecule type" value="Genomic_DNA"/>
</dbReference>
<gene>
    <name evidence="1" type="ORF">O1611_g5753</name>
</gene>
<comment type="caution">
    <text evidence="1">The sequence shown here is derived from an EMBL/GenBank/DDBJ whole genome shotgun (WGS) entry which is preliminary data.</text>
</comment>
<accession>A0ACC2JL01</accession>
<sequence length="300" mass="33097">MASNLGSAKEGCTLDTCSASNSLYGYRPEIGINAVAAVAYVLCLAQCIYVFVVWKKSWLSYTVLVFISSLAQLVAYVLRVYGWFDPFVNIGWILQYSYATLAPVFVTAALYITLGRLANIMGRGAFNIDPKLYTRIFLTSDAFSLVLQGAGGSLSFFEQVTDNSLTLGGKLAIIGLAFQVVSLAVFLVLFVAVVYPARIFASDSPIRKYEHYNRIRYFVCGTLIGMVLIVARSTYRVIEFSEGPLGTLVHNEALFIVLDTFPMAITAVLLSFLHPNYMLPSDDARYSTILAQPILLKPIY</sequence>
<evidence type="ECO:0000313" key="2">
    <source>
        <dbReference type="Proteomes" id="UP001153332"/>
    </source>
</evidence>
<name>A0ACC2JL01_9PEZI</name>